<keyword evidence="6" id="KW-1185">Reference proteome</keyword>
<dbReference type="RefSeq" id="WP_323329414.1">
    <property type="nucleotide sequence ID" value="NZ_JAYFSI010000004.1"/>
</dbReference>
<gene>
    <name evidence="5" type="ORF">VA596_20430</name>
</gene>
<evidence type="ECO:0000256" key="1">
    <source>
        <dbReference type="ARBA" id="ARBA00004496"/>
    </source>
</evidence>
<organism evidence="5 6">
    <name type="scientific">Amycolatopsis heterodermiae</name>
    <dbReference type="NCBI Taxonomy" id="3110235"/>
    <lineage>
        <taxon>Bacteria</taxon>
        <taxon>Bacillati</taxon>
        <taxon>Actinomycetota</taxon>
        <taxon>Actinomycetes</taxon>
        <taxon>Pseudonocardiales</taxon>
        <taxon>Pseudonocardiaceae</taxon>
        <taxon>Amycolatopsis</taxon>
    </lineage>
</organism>
<evidence type="ECO:0000313" key="5">
    <source>
        <dbReference type="EMBL" id="MEA5361916.1"/>
    </source>
</evidence>
<accession>A0ABU5R6T0</accession>
<comment type="caution">
    <text evidence="5">The sequence shown here is derived from an EMBL/GenBank/DDBJ whole genome shotgun (WGS) entry which is preliminary data.</text>
</comment>
<dbReference type="InterPro" id="IPR025734">
    <property type="entry name" value="EspG"/>
</dbReference>
<keyword evidence="4" id="KW-0143">Chaperone</keyword>
<evidence type="ECO:0000256" key="3">
    <source>
        <dbReference type="ARBA" id="ARBA00022490"/>
    </source>
</evidence>
<evidence type="ECO:0000256" key="4">
    <source>
        <dbReference type="ARBA" id="ARBA00023186"/>
    </source>
</evidence>
<comment type="similarity">
    <text evidence="2">Belongs to the EspG family.</text>
</comment>
<comment type="subcellular location">
    <subcellularLocation>
        <location evidence="1">Cytoplasm</location>
    </subcellularLocation>
</comment>
<dbReference type="EMBL" id="JAYFSI010000004">
    <property type="protein sequence ID" value="MEA5361916.1"/>
    <property type="molecule type" value="Genomic_DNA"/>
</dbReference>
<evidence type="ECO:0000313" key="6">
    <source>
        <dbReference type="Proteomes" id="UP001304298"/>
    </source>
</evidence>
<dbReference type="Proteomes" id="UP001304298">
    <property type="component" value="Unassembled WGS sequence"/>
</dbReference>
<name>A0ABU5R6T0_9PSEU</name>
<evidence type="ECO:0000256" key="2">
    <source>
        <dbReference type="ARBA" id="ARBA00006411"/>
    </source>
</evidence>
<keyword evidence="3" id="KW-0963">Cytoplasm</keyword>
<proteinExistence type="inferred from homology"/>
<dbReference type="Pfam" id="PF14011">
    <property type="entry name" value="ESX-1_EspG"/>
    <property type="match status" value="1"/>
</dbReference>
<sequence length="240" mass="25934">MLKADISLDTLLTALRQAGCGEPHPVFAGGLRYIPPSAARQAGRAAFEELSAHCFTQGDGFTPEFDDVLHLLDRPATEFFAYARDLTEQIGVLVAAKGRTAVTAVCQGSRVWLKGVPPDTHPVDALVANLPPYHAAEFTPFTLPQQDFQEGPLSDVFDDAPARSRDAQRLDDLLKRPYVGIGQMYAAKQVEGQRQEARDSVSYLDVDAGRVGIGLAAEYITVMPGDPVVLGRRVAALLDC</sequence>
<reference evidence="5 6" key="1">
    <citation type="submission" date="2023-12" db="EMBL/GenBank/DDBJ databases">
        <title>Amycolatopsis sp. V23-08.</title>
        <authorList>
            <person name="Somphong A."/>
        </authorList>
    </citation>
    <scope>NUCLEOTIDE SEQUENCE [LARGE SCALE GENOMIC DNA]</scope>
    <source>
        <strain evidence="5 6">V23-08</strain>
    </source>
</reference>
<protein>
    <submittedName>
        <fullName evidence="5">ESX secretion-associated protein EspG</fullName>
    </submittedName>
</protein>